<feature type="compositionally biased region" description="Basic residues" evidence="1">
    <location>
        <begin position="91"/>
        <end position="101"/>
    </location>
</feature>
<evidence type="ECO:0000313" key="3">
    <source>
        <dbReference type="Proteomes" id="UP000324222"/>
    </source>
</evidence>
<keyword evidence="3" id="KW-1185">Reference proteome</keyword>
<accession>A0A5B7EI30</accession>
<gene>
    <name evidence="2" type="ORF">E2C01_027177</name>
</gene>
<evidence type="ECO:0000313" key="2">
    <source>
        <dbReference type="EMBL" id="MPC33812.1"/>
    </source>
</evidence>
<organism evidence="2 3">
    <name type="scientific">Portunus trituberculatus</name>
    <name type="common">Swimming crab</name>
    <name type="synonym">Neptunus trituberculatus</name>
    <dbReference type="NCBI Taxonomy" id="210409"/>
    <lineage>
        <taxon>Eukaryota</taxon>
        <taxon>Metazoa</taxon>
        <taxon>Ecdysozoa</taxon>
        <taxon>Arthropoda</taxon>
        <taxon>Crustacea</taxon>
        <taxon>Multicrustacea</taxon>
        <taxon>Malacostraca</taxon>
        <taxon>Eumalacostraca</taxon>
        <taxon>Eucarida</taxon>
        <taxon>Decapoda</taxon>
        <taxon>Pleocyemata</taxon>
        <taxon>Brachyura</taxon>
        <taxon>Eubrachyura</taxon>
        <taxon>Portunoidea</taxon>
        <taxon>Portunidae</taxon>
        <taxon>Portuninae</taxon>
        <taxon>Portunus</taxon>
    </lineage>
</organism>
<protein>
    <submittedName>
        <fullName evidence="2">Uncharacterized protein</fullName>
    </submittedName>
</protein>
<reference evidence="2 3" key="1">
    <citation type="submission" date="2019-05" db="EMBL/GenBank/DDBJ databases">
        <title>Another draft genome of Portunus trituberculatus and its Hox gene families provides insights of decapod evolution.</title>
        <authorList>
            <person name="Jeong J.-H."/>
            <person name="Song I."/>
            <person name="Kim S."/>
            <person name="Choi T."/>
            <person name="Kim D."/>
            <person name="Ryu S."/>
            <person name="Kim W."/>
        </authorList>
    </citation>
    <scope>NUCLEOTIDE SEQUENCE [LARGE SCALE GENOMIC DNA]</scope>
    <source>
        <tissue evidence="2">Muscle</tissue>
    </source>
</reference>
<comment type="caution">
    <text evidence="2">The sequence shown here is derived from an EMBL/GenBank/DDBJ whole genome shotgun (WGS) entry which is preliminary data.</text>
</comment>
<dbReference type="AlphaFoldDB" id="A0A5B7EI30"/>
<feature type="region of interest" description="Disordered" evidence="1">
    <location>
        <begin position="32"/>
        <end position="101"/>
    </location>
</feature>
<sequence>MRLLNYTAGEYQSIIFNSSCLHDRHLPASPDHLINKPLHTPHGNNKRELYLPRTQGPPQGPPHLQMTEGRHAHALNQTRGLRVKGAESCHSAKRNAKLRYE</sequence>
<evidence type="ECO:0000256" key="1">
    <source>
        <dbReference type="SAM" id="MobiDB-lite"/>
    </source>
</evidence>
<dbReference type="EMBL" id="VSRR010002912">
    <property type="protein sequence ID" value="MPC33812.1"/>
    <property type="molecule type" value="Genomic_DNA"/>
</dbReference>
<proteinExistence type="predicted"/>
<dbReference type="Proteomes" id="UP000324222">
    <property type="component" value="Unassembled WGS sequence"/>
</dbReference>
<name>A0A5B7EI30_PORTR</name>